<feature type="chain" id="PRO_5021742900" description="Glycine zipper domain-containing protein" evidence="2">
    <location>
        <begin position="24"/>
        <end position="107"/>
    </location>
</feature>
<evidence type="ECO:0008006" key="5">
    <source>
        <dbReference type="Google" id="ProtNLM"/>
    </source>
</evidence>
<dbReference type="AlphaFoldDB" id="A0A512BM66"/>
<comment type="caution">
    <text evidence="3">The sequence shown here is derived from an EMBL/GenBank/DDBJ whole genome shotgun (WGS) entry which is preliminary data.</text>
</comment>
<evidence type="ECO:0000313" key="3">
    <source>
        <dbReference type="EMBL" id="GEO13028.1"/>
    </source>
</evidence>
<feature type="signal peptide" evidence="2">
    <location>
        <begin position="1"/>
        <end position="23"/>
    </location>
</feature>
<keyword evidence="4" id="KW-1185">Reference proteome</keyword>
<keyword evidence="2" id="KW-0732">Signal</keyword>
<feature type="region of interest" description="Disordered" evidence="1">
    <location>
        <begin position="61"/>
        <end position="107"/>
    </location>
</feature>
<evidence type="ECO:0000313" key="4">
    <source>
        <dbReference type="Proteomes" id="UP000321085"/>
    </source>
</evidence>
<organism evidence="3 4">
    <name type="scientific">Microvirga aerophila</name>
    <dbReference type="NCBI Taxonomy" id="670291"/>
    <lineage>
        <taxon>Bacteria</taxon>
        <taxon>Pseudomonadati</taxon>
        <taxon>Pseudomonadota</taxon>
        <taxon>Alphaproteobacteria</taxon>
        <taxon>Hyphomicrobiales</taxon>
        <taxon>Methylobacteriaceae</taxon>
        <taxon>Microvirga</taxon>
    </lineage>
</organism>
<sequence>MRTPGSRFALAFALVAFPTLASAETGGAAAGAAAGGAAGAAVGGPVGAAVGAGVGGVVGGAASGPDRQNVIIEQRGPASTGSVGCSTSTTQKTDAFGDTTTKHKTEC</sequence>
<protein>
    <recommendedName>
        <fullName evidence="5">Glycine zipper domain-containing protein</fullName>
    </recommendedName>
</protein>
<evidence type="ECO:0000256" key="2">
    <source>
        <dbReference type="SAM" id="SignalP"/>
    </source>
</evidence>
<evidence type="ECO:0000256" key="1">
    <source>
        <dbReference type="SAM" id="MobiDB-lite"/>
    </source>
</evidence>
<accession>A0A512BM66</accession>
<reference evidence="3 4" key="1">
    <citation type="submission" date="2019-07" db="EMBL/GenBank/DDBJ databases">
        <title>Whole genome shotgun sequence of Microvirga aerophila NBRC 106136.</title>
        <authorList>
            <person name="Hosoyama A."/>
            <person name="Uohara A."/>
            <person name="Ohji S."/>
            <person name="Ichikawa N."/>
        </authorList>
    </citation>
    <scope>NUCLEOTIDE SEQUENCE [LARGE SCALE GENOMIC DNA]</scope>
    <source>
        <strain evidence="3 4">NBRC 106136</strain>
    </source>
</reference>
<name>A0A512BM66_9HYPH</name>
<dbReference type="Proteomes" id="UP000321085">
    <property type="component" value="Unassembled WGS sequence"/>
</dbReference>
<proteinExistence type="predicted"/>
<dbReference type="EMBL" id="BJYU01000004">
    <property type="protein sequence ID" value="GEO13028.1"/>
    <property type="molecule type" value="Genomic_DNA"/>
</dbReference>
<dbReference type="RefSeq" id="WP_176602646.1">
    <property type="nucleotide sequence ID" value="NZ_BJYU01000004.1"/>
</dbReference>
<gene>
    <name evidence="3" type="ORF">MAE02_07240</name>
</gene>
<feature type="compositionally biased region" description="Low complexity" evidence="1">
    <location>
        <begin position="79"/>
        <end position="90"/>
    </location>
</feature>